<name>A0A0D2WQF5_CAPO3</name>
<keyword evidence="5" id="KW-1017">Isopeptide bond</keyword>
<evidence type="ECO:0000256" key="9">
    <source>
        <dbReference type="RuleBase" id="RU003829"/>
    </source>
</evidence>
<keyword evidence="10" id="KW-0732">Signal</keyword>
<keyword evidence="7" id="KW-0832">Ubl conjugation</keyword>
<dbReference type="OrthoDB" id="27073at2759"/>
<evidence type="ECO:0000256" key="3">
    <source>
        <dbReference type="ARBA" id="ARBA00006019"/>
    </source>
</evidence>
<dbReference type="STRING" id="595528.A0A0D2WQF5"/>
<dbReference type="GO" id="GO:0019005">
    <property type="term" value="C:SCF ubiquitin ligase complex"/>
    <property type="evidence" value="ECO:0007669"/>
    <property type="project" value="UniProtKB-ARBA"/>
</dbReference>
<comment type="pathway">
    <text evidence="2">Protein modification; protein ubiquitination.</text>
</comment>
<feature type="domain" description="Cullin family profile" evidence="11">
    <location>
        <begin position="431"/>
        <end position="662"/>
    </location>
</feature>
<dbReference type="GO" id="GO:0006511">
    <property type="term" value="P:ubiquitin-dependent protein catabolic process"/>
    <property type="evidence" value="ECO:0007669"/>
    <property type="project" value="InterPro"/>
</dbReference>
<dbReference type="InParanoid" id="A0A0D2WQF5"/>
<dbReference type="Gene3D" id="1.20.1310.10">
    <property type="entry name" value="Cullin Repeats"/>
    <property type="match status" value="4"/>
</dbReference>
<keyword evidence="13" id="KW-1185">Reference proteome</keyword>
<evidence type="ECO:0000313" key="12">
    <source>
        <dbReference type="EMBL" id="KJE93905.1"/>
    </source>
</evidence>
<evidence type="ECO:0000256" key="2">
    <source>
        <dbReference type="ARBA" id="ARBA00004906"/>
    </source>
</evidence>
<dbReference type="FunFam" id="1.20.1310.10:FF:000011">
    <property type="entry name" value="Cullin 1"/>
    <property type="match status" value="1"/>
</dbReference>
<dbReference type="PANTHER" id="PTHR11932">
    <property type="entry name" value="CULLIN"/>
    <property type="match status" value="1"/>
</dbReference>
<sequence length="789" mass="90405">MLLLSCISLSLQSGWISVARRTMTHLANTTRAQSIDEVWADVQSGMDCFYYSDQGIDYNRHMKHYSNIYNYCTAPRTLPTDISRNARRPDSNNFKGAHVTGQDLYCRVIEYLRQYLRTRSEACKELSDETLLRYLNKQWDRYKIASKVLNHLFAYLNRYWIRREIEENVKNVHEIYKLALVTWRDDLLLPFNKQITAACFRLIERERNGEKIETSLIHDIVDCYVSLGLGEEDYKKQRLGVYQQYFESGFIEQTTLFYTAESSKFLASNPVTEYLKKIEARLAEEESRVQLYLSINSREPLLECCDKILVSNHLETLQAEFPNLLSHNQVDDLARMYTVLSRVANGLDSLRVILEEHVSAQGLSAIESCSETALNDPTQYVTTLLAVHKRYAALVAGPFRGDASFVAALDKACRKFVNTNAVTAKAKSSTKSPELLARYCDALLKKGSKNPDENELEELQQDIMVVFKYIDDKDVFQKFYTKMLAKRLVLGVSSSDDAEESFISKLKQTCGYEYTAKLHRMFNDIGLSKDLSSKFQEHLVASSTKLNLDFSIMVLGSGAWPLQGNTAPFSVPDDLVRALERFTTFYQNQHSGRKLMWLYPQSKGELRTSYGKGATKYTLQASAYQMAILLLFNTNDSLTVEAIHQATLLPLPLLGSILAVLVKAKLLNAEIEDENFAPTTEVSLNFDFKSKRLRVNVNLPLKSEQKAEQEDTQKTVEEDRKLLIQASIVRIMKTRKVLKHALLMNEVIAQLNNRFKPKIPTIKKCIDILLEKEYLERLPDQNDTYSYLA</sequence>
<organism evidence="12 13">
    <name type="scientific">Capsaspora owczarzaki (strain ATCC 30864)</name>
    <dbReference type="NCBI Taxonomy" id="595528"/>
    <lineage>
        <taxon>Eukaryota</taxon>
        <taxon>Filasterea</taxon>
        <taxon>Capsaspora</taxon>
    </lineage>
</organism>
<dbReference type="GO" id="GO:1902531">
    <property type="term" value="P:regulation of intracellular signal transduction"/>
    <property type="evidence" value="ECO:0007669"/>
    <property type="project" value="UniProtKB-ARBA"/>
</dbReference>
<dbReference type="FunFam" id="1.10.10.10:FF:000014">
    <property type="entry name" value="Cullin 1"/>
    <property type="match status" value="1"/>
</dbReference>
<dbReference type="eggNOG" id="KOG2166">
    <property type="taxonomic scope" value="Eukaryota"/>
</dbReference>
<dbReference type="PROSITE" id="PS01256">
    <property type="entry name" value="CULLIN_1"/>
    <property type="match status" value="1"/>
</dbReference>
<dbReference type="InterPro" id="IPR036390">
    <property type="entry name" value="WH_DNA-bd_sf"/>
</dbReference>
<dbReference type="SUPFAM" id="SSF74788">
    <property type="entry name" value="Cullin repeat-like"/>
    <property type="match status" value="1"/>
</dbReference>
<dbReference type="Gene3D" id="4.10.1030.10">
    <property type="entry name" value="Ring Box Chain A, domain 5"/>
    <property type="match status" value="1"/>
</dbReference>
<dbReference type="AlphaFoldDB" id="A0A0D2WQF5"/>
<dbReference type="InterPro" id="IPR016158">
    <property type="entry name" value="Cullin_homology"/>
</dbReference>
<protein>
    <submittedName>
        <fullName evidence="12">Cullin 1</fullName>
    </submittedName>
</protein>
<evidence type="ECO:0000256" key="10">
    <source>
        <dbReference type="SAM" id="SignalP"/>
    </source>
</evidence>
<dbReference type="GO" id="GO:0031625">
    <property type="term" value="F:ubiquitin protein ligase binding"/>
    <property type="evidence" value="ECO:0007669"/>
    <property type="project" value="InterPro"/>
</dbReference>
<dbReference type="SUPFAM" id="SSF75632">
    <property type="entry name" value="Cullin homology domain"/>
    <property type="match status" value="1"/>
</dbReference>
<evidence type="ECO:0000256" key="1">
    <source>
        <dbReference type="ARBA" id="ARBA00004496"/>
    </source>
</evidence>
<feature type="chain" id="PRO_5002254686" evidence="10">
    <location>
        <begin position="20"/>
        <end position="789"/>
    </location>
</feature>
<evidence type="ECO:0000259" key="11">
    <source>
        <dbReference type="PROSITE" id="PS50069"/>
    </source>
</evidence>
<keyword evidence="4" id="KW-0963">Cytoplasm</keyword>
<dbReference type="FunFam" id="1.20.1310.10:FF:000007">
    <property type="entry name" value="Cullin 1"/>
    <property type="match status" value="1"/>
</dbReference>
<dbReference type="EMBL" id="KE346366">
    <property type="protein sequence ID" value="KJE93905.1"/>
    <property type="molecule type" value="Genomic_DNA"/>
</dbReference>
<dbReference type="Pfam" id="PF10557">
    <property type="entry name" value="Cullin_Nedd8"/>
    <property type="match status" value="1"/>
</dbReference>
<dbReference type="InterPro" id="IPR036388">
    <property type="entry name" value="WH-like_DNA-bd_sf"/>
</dbReference>
<dbReference type="InterPro" id="IPR016159">
    <property type="entry name" value="Cullin_repeat-like_dom_sf"/>
</dbReference>
<dbReference type="SUPFAM" id="SSF46785">
    <property type="entry name" value="Winged helix' DNA-binding domain"/>
    <property type="match status" value="1"/>
</dbReference>
<dbReference type="PhylomeDB" id="A0A0D2WQF5"/>
<dbReference type="InterPro" id="IPR045093">
    <property type="entry name" value="Cullin"/>
</dbReference>
<accession>A0A0D2WQF5</accession>
<evidence type="ECO:0000256" key="6">
    <source>
        <dbReference type="ARBA" id="ARBA00022786"/>
    </source>
</evidence>
<evidence type="ECO:0000256" key="5">
    <source>
        <dbReference type="ARBA" id="ARBA00022499"/>
    </source>
</evidence>
<dbReference type="PROSITE" id="PS50069">
    <property type="entry name" value="CULLIN_2"/>
    <property type="match status" value="1"/>
</dbReference>
<evidence type="ECO:0000256" key="8">
    <source>
        <dbReference type="PROSITE-ProRule" id="PRU00330"/>
    </source>
</evidence>
<dbReference type="InterPro" id="IPR001373">
    <property type="entry name" value="Cullin_N"/>
</dbReference>
<evidence type="ECO:0000313" key="13">
    <source>
        <dbReference type="Proteomes" id="UP000008743"/>
    </source>
</evidence>
<dbReference type="GO" id="GO:0005737">
    <property type="term" value="C:cytoplasm"/>
    <property type="evidence" value="ECO:0007669"/>
    <property type="project" value="UniProtKB-SubCell"/>
</dbReference>
<comment type="subcellular location">
    <subcellularLocation>
        <location evidence="1">Cytoplasm</location>
    </subcellularLocation>
</comment>
<dbReference type="InterPro" id="IPR059120">
    <property type="entry name" value="Cullin-like_AB"/>
</dbReference>
<dbReference type="Pfam" id="PF00888">
    <property type="entry name" value="Cullin"/>
    <property type="match status" value="1"/>
</dbReference>
<proteinExistence type="inferred from homology"/>
<evidence type="ECO:0000256" key="7">
    <source>
        <dbReference type="ARBA" id="ARBA00022843"/>
    </source>
</evidence>
<dbReference type="FunCoup" id="A0A0D2WQF5">
    <property type="interactions" value="486"/>
</dbReference>
<evidence type="ECO:0000256" key="4">
    <source>
        <dbReference type="ARBA" id="ARBA00022490"/>
    </source>
</evidence>
<dbReference type="Pfam" id="PF26557">
    <property type="entry name" value="Cullin_AB"/>
    <property type="match status" value="1"/>
</dbReference>
<dbReference type="InterPro" id="IPR019559">
    <property type="entry name" value="Cullin_neddylation_domain"/>
</dbReference>
<dbReference type="FunFam" id="1.20.1310.10:FF:000019">
    <property type="entry name" value="Cullin 1"/>
    <property type="match status" value="1"/>
</dbReference>
<keyword evidence="6" id="KW-0833">Ubl conjugation pathway</keyword>
<comment type="similarity">
    <text evidence="3 8 9">Belongs to the cullin family.</text>
</comment>
<feature type="signal peptide" evidence="10">
    <location>
        <begin position="1"/>
        <end position="19"/>
    </location>
</feature>
<dbReference type="SMART" id="SM00884">
    <property type="entry name" value="Cullin_Nedd8"/>
    <property type="match status" value="1"/>
</dbReference>
<reference evidence="13" key="1">
    <citation type="submission" date="2011-02" db="EMBL/GenBank/DDBJ databases">
        <title>The Genome Sequence of Capsaspora owczarzaki ATCC 30864.</title>
        <authorList>
            <person name="Russ C."/>
            <person name="Cuomo C."/>
            <person name="Burger G."/>
            <person name="Gray M.W."/>
            <person name="Holland P.W.H."/>
            <person name="King N."/>
            <person name="Lang F.B.F."/>
            <person name="Roger A.J."/>
            <person name="Ruiz-Trillo I."/>
            <person name="Young S.K."/>
            <person name="Zeng Q."/>
            <person name="Gargeya S."/>
            <person name="Alvarado L."/>
            <person name="Berlin A."/>
            <person name="Chapman S.B."/>
            <person name="Chen Z."/>
            <person name="Freedman E."/>
            <person name="Gellesch M."/>
            <person name="Goldberg J."/>
            <person name="Griggs A."/>
            <person name="Gujja S."/>
            <person name="Heilman E."/>
            <person name="Heiman D."/>
            <person name="Howarth C."/>
            <person name="Mehta T."/>
            <person name="Neiman D."/>
            <person name="Pearson M."/>
            <person name="Roberts A."/>
            <person name="Saif S."/>
            <person name="Shea T."/>
            <person name="Shenoy N."/>
            <person name="Sisk P."/>
            <person name="Stolte C."/>
            <person name="Sykes S."/>
            <person name="White J."/>
            <person name="Yandava C."/>
            <person name="Haas B."/>
            <person name="Nusbaum C."/>
            <person name="Birren B."/>
        </authorList>
    </citation>
    <scope>NUCLEOTIDE SEQUENCE</scope>
    <source>
        <strain evidence="13">ATCC 30864</strain>
    </source>
</reference>
<dbReference type="InterPro" id="IPR036317">
    <property type="entry name" value="Cullin_homology_sf"/>
</dbReference>
<dbReference type="Gene3D" id="1.10.10.10">
    <property type="entry name" value="Winged helix-like DNA-binding domain superfamily/Winged helix DNA-binding domain"/>
    <property type="match status" value="2"/>
</dbReference>
<dbReference type="Proteomes" id="UP000008743">
    <property type="component" value="Unassembled WGS sequence"/>
</dbReference>
<dbReference type="FunFam" id="3.30.230.130:FF:000003">
    <property type="entry name" value="Cullin 2"/>
    <property type="match status" value="1"/>
</dbReference>
<dbReference type="FunFam" id="1.20.1310.10:FF:000029">
    <property type="entry name" value="Cullin homolog 1"/>
    <property type="match status" value="1"/>
</dbReference>
<gene>
    <name evidence="12" type="ORF">CAOG_004624</name>
</gene>
<dbReference type="InterPro" id="IPR016157">
    <property type="entry name" value="Cullin_CS"/>
</dbReference>
<dbReference type="SMART" id="SM00182">
    <property type="entry name" value="CULLIN"/>
    <property type="match status" value="1"/>
</dbReference>